<evidence type="ECO:0000256" key="1">
    <source>
        <dbReference type="SAM" id="SignalP"/>
    </source>
</evidence>
<gene>
    <name evidence="3" type="ORF">Y717_06765</name>
</gene>
<dbReference type="RefSeq" id="WP_030352951.1">
    <property type="nucleotide sequence ID" value="NZ_AZSP01000123.1"/>
</dbReference>
<sequence>MDRRTFLAAAGTGAAALSLGAVSTPALAAPAAATPLSSDLPLLRRWFQDTYRSIEAMTTDFGLTADKIDISGPGTPVPSRNTSPTNIGCGLWSTVAAAGLGVIGRDTMYRRLAHTVSAIERLERHHGFWLNWYDAYDGSVLTSWPETGDPVRPFLSSVDNAWLVTGLRIAADAEPRLRGRVAAILATADWSYYYTPYDPADPVKYPGQLRGGFWTDTGEPTGHHYGALNTEPRMASYLGIADGSLPGEHYWHMLRTMIPEHGQEQPPGGAYETIDGVRLWQGHYTYRGRKLVPTWGGSMFEALMVPLFVPETEWSPRSWGTTHHRYVRSQIEHGLEEAGYGYWGFSPSNVPEGGYQEYGVDAIGMQIDGYASNTDRTFVTHGEPLPPASAYTNGVVTPHASFLALPQARGEAIANLKAIAADFGAYDDRYGFRDSVNVGTGRVSDFVLALDQGMIAAALAQELRPGLLQRPFRTGGFTSRVRPLLAKERFSI</sequence>
<dbReference type="PROSITE" id="PS51318">
    <property type="entry name" value="TAT"/>
    <property type="match status" value="1"/>
</dbReference>
<evidence type="ECO:0000313" key="3">
    <source>
        <dbReference type="EMBL" id="PVE12111.1"/>
    </source>
</evidence>
<reference evidence="3 4" key="1">
    <citation type="submission" date="2013-12" db="EMBL/GenBank/DDBJ databases">
        <title>Annotated genome of Streptomyces scopuliridis.</title>
        <authorList>
            <person name="Olson J.B."/>
        </authorList>
    </citation>
    <scope>NUCLEOTIDE SEQUENCE [LARGE SCALE GENOMIC DNA]</scope>
    <source>
        <strain evidence="3 4">RB72</strain>
    </source>
</reference>
<dbReference type="OrthoDB" id="9769991at2"/>
<organism evidence="3 4">
    <name type="scientific">Streptomyces scopuliridis RB72</name>
    <dbReference type="NCBI Taxonomy" id="1440053"/>
    <lineage>
        <taxon>Bacteria</taxon>
        <taxon>Bacillati</taxon>
        <taxon>Actinomycetota</taxon>
        <taxon>Actinomycetes</taxon>
        <taxon>Kitasatosporales</taxon>
        <taxon>Streptomycetaceae</taxon>
        <taxon>Streptomyces</taxon>
    </lineage>
</organism>
<evidence type="ECO:0000313" key="4">
    <source>
        <dbReference type="Proteomes" id="UP000245992"/>
    </source>
</evidence>
<dbReference type="STRING" id="1440053.GCA_000718095_03921"/>
<dbReference type="Gene3D" id="1.50.10.140">
    <property type="match status" value="1"/>
</dbReference>
<feature type="signal peptide" evidence="1">
    <location>
        <begin position="1"/>
        <end position="28"/>
    </location>
</feature>
<name>A0A2T7TAJ7_9ACTN</name>
<dbReference type="InterPro" id="IPR019282">
    <property type="entry name" value="Glycoamylase-like_cons_dom"/>
</dbReference>
<feature type="domain" description="Glycoamylase-like" evidence="2">
    <location>
        <begin position="282"/>
        <end position="473"/>
    </location>
</feature>
<feature type="chain" id="PRO_5015496001" description="Glycoamylase-like domain-containing protein" evidence="1">
    <location>
        <begin position="29"/>
        <end position="492"/>
    </location>
</feature>
<keyword evidence="4" id="KW-1185">Reference proteome</keyword>
<dbReference type="InterPro" id="IPR006311">
    <property type="entry name" value="TAT_signal"/>
</dbReference>
<accession>A0A2T7TAJ7</accession>
<proteinExistence type="predicted"/>
<protein>
    <recommendedName>
        <fullName evidence="2">Glycoamylase-like domain-containing protein</fullName>
    </recommendedName>
</protein>
<dbReference type="Pfam" id="PF10091">
    <property type="entry name" value="Glycoamylase"/>
    <property type="match status" value="1"/>
</dbReference>
<dbReference type="AlphaFoldDB" id="A0A2T7TAJ7"/>
<dbReference type="Proteomes" id="UP000245992">
    <property type="component" value="Unassembled WGS sequence"/>
</dbReference>
<comment type="caution">
    <text evidence="3">The sequence shown here is derived from an EMBL/GenBank/DDBJ whole genome shotgun (WGS) entry which is preliminary data.</text>
</comment>
<dbReference type="EMBL" id="AZSP01000123">
    <property type="protein sequence ID" value="PVE12111.1"/>
    <property type="molecule type" value="Genomic_DNA"/>
</dbReference>
<keyword evidence="1" id="KW-0732">Signal</keyword>
<evidence type="ECO:0000259" key="2">
    <source>
        <dbReference type="Pfam" id="PF10091"/>
    </source>
</evidence>
<dbReference type="GeneID" id="95542241"/>